<dbReference type="GO" id="GO:0045892">
    <property type="term" value="P:negative regulation of DNA-templated transcription"/>
    <property type="evidence" value="ECO:0007669"/>
    <property type="project" value="UniProtKB-ARBA"/>
</dbReference>
<dbReference type="RefSeq" id="WP_088753728.1">
    <property type="nucleotide sequence ID" value="NZ_NJGV01000002.1"/>
</dbReference>
<name>A0A225T236_9BURK</name>
<dbReference type="Gene3D" id="1.20.58.1000">
    <property type="entry name" value="Metal-sensitive repressor, helix protomer"/>
    <property type="match status" value="1"/>
</dbReference>
<dbReference type="Pfam" id="PF02583">
    <property type="entry name" value="Trns_repr_metal"/>
    <property type="match status" value="1"/>
</dbReference>
<comment type="caution">
    <text evidence="2">The sequence shown here is derived from an EMBL/GenBank/DDBJ whole genome shotgun (WGS) entry which is preliminary data.</text>
</comment>
<sequence length="91" mass="10043">MAHLTQDTDALLKRVRRIGGQVQALERALEGEAECAKTLHLAAAIRGAVHGLMDELIEAHAREHVARPGLTDEQRQQGLAEVLEAIRRYAK</sequence>
<dbReference type="PANTHER" id="PTHR33677">
    <property type="entry name" value="TRANSCRIPTIONAL REPRESSOR FRMR-RELATED"/>
    <property type="match status" value="1"/>
</dbReference>
<dbReference type="InterPro" id="IPR038390">
    <property type="entry name" value="Metal_Tscrpt_repr_sf"/>
</dbReference>
<comment type="similarity">
    <text evidence="1">Belongs to the FrmR/RcnR family.</text>
</comment>
<dbReference type="Proteomes" id="UP000214747">
    <property type="component" value="Unassembled WGS sequence"/>
</dbReference>
<gene>
    <name evidence="2" type="ORF">CEJ45_02895</name>
</gene>
<dbReference type="CDD" id="cd10153">
    <property type="entry name" value="RcnR-FrmR-like_DUF156"/>
    <property type="match status" value="1"/>
</dbReference>
<evidence type="ECO:0000313" key="2">
    <source>
        <dbReference type="EMBL" id="OWY36173.1"/>
    </source>
</evidence>
<dbReference type="PANTHER" id="PTHR33677:SF5">
    <property type="entry name" value="TRANSCRIPTIONAL REPRESSOR FRMR"/>
    <property type="match status" value="1"/>
</dbReference>
<dbReference type="InterPro" id="IPR003735">
    <property type="entry name" value="Metal_Tscrpt_repr"/>
</dbReference>
<organism evidence="2 3">
    <name type="scientific">Herbaspirillum aquaticum</name>
    <dbReference type="NCBI Taxonomy" id="568783"/>
    <lineage>
        <taxon>Bacteria</taxon>
        <taxon>Pseudomonadati</taxon>
        <taxon>Pseudomonadota</taxon>
        <taxon>Betaproteobacteria</taxon>
        <taxon>Burkholderiales</taxon>
        <taxon>Oxalobacteraceae</taxon>
        <taxon>Herbaspirillum</taxon>
    </lineage>
</organism>
<dbReference type="AlphaFoldDB" id="A0A225T236"/>
<dbReference type="EMBL" id="NJGV01000002">
    <property type="protein sequence ID" value="OWY36173.1"/>
    <property type="molecule type" value="Genomic_DNA"/>
</dbReference>
<dbReference type="GO" id="GO:0046872">
    <property type="term" value="F:metal ion binding"/>
    <property type="evidence" value="ECO:0007669"/>
    <property type="project" value="InterPro"/>
</dbReference>
<accession>A0A225T236</accession>
<protein>
    <submittedName>
        <fullName evidence="2">Transcriptional regulator</fullName>
    </submittedName>
</protein>
<proteinExistence type="inferred from homology"/>
<reference evidence="2 3" key="1">
    <citation type="journal article" date="2010" name="Int. J. Syst. Evol. Microbiol.">
        <title>Reclassification of Herbaspirillum putei as a later heterotypic synonym of Herbaspirillum huttiense, with the description of H. huttiense subsp. huttiense subsp. nov. and H. huttiense subsp. putei subsp. nov., comb. nov., and description of Herbaspirillum aquaticum sp. nov.</title>
        <authorList>
            <person name="Dobritsa A.P."/>
            <person name="Reddy M.C."/>
            <person name="Samadpour M."/>
        </authorList>
    </citation>
    <scope>NUCLEOTIDE SEQUENCE [LARGE SCALE GENOMIC DNA]</scope>
    <source>
        <strain evidence="2 3">IEH 4430</strain>
    </source>
</reference>
<keyword evidence="3" id="KW-1185">Reference proteome</keyword>
<dbReference type="GO" id="GO:0003677">
    <property type="term" value="F:DNA binding"/>
    <property type="evidence" value="ECO:0007669"/>
    <property type="project" value="InterPro"/>
</dbReference>
<evidence type="ECO:0000256" key="1">
    <source>
        <dbReference type="ARBA" id="ARBA00005260"/>
    </source>
</evidence>
<evidence type="ECO:0000313" key="3">
    <source>
        <dbReference type="Proteomes" id="UP000214747"/>
    </source>
</evidence>